<dbReference type="Proteomes" id="UP000261812">
    <property type="component" value="Chromosome"/>
</dbReference>
<dbReference type="SUPFAM" id="SSF53448">
    <property type="entry name" value="Nucleotide-diphospho-sugar transferases"/>
    <property type="match status" value="1"/>
</dbReference>
<dbReference type="Pfam" id="PF00535">
    <property type="entry name" value="Glycos_transf_2"/>
    <property type="match status" value="1"/>
</dbReference>
<evidence type="ECO:0000313" key="2">
    <source>
        <dbReference type="EMBL" id="AXY67617.1"/>
    </source>
</evidence>
<keyword evidence="2" id="KW-0808">Transferase</keyword>
<keyword evidence="3" id="KW-1185">Reference proteome</keyword>
<dbReference type="AlphaFoldDB" id="A0A3B7MAH5"/>
<dbReference type="RefSeq" id="WP_181496391.1">
    <property type="nucleotide sequence ID" value="NZ_CP032152.1"/>
</dbReference>
<evidence type="ECO:0000313" key="3">
    <source>
        <dbReference type="Proteomes" id="UP000261812"/>
    </source>
</evidence>
<gene>
    <name evidence="2" type="ORF">D3A95_04190</name>
</gene>
<dbReference type="KEGG" id="tsq:D3A95_04190"/>
<dbReference type="PANTHER" id="PTHR22916:SF3">
    <property type="entry name" value="UDP-GLCNAC:BETAGAL BETA-1,3-N-ACETYLGLUCOSAMINYLTRANSFERASE-LIKE PROTEIN 1"/>
    <property type="match status" value="1"/>
</dbReference>
<dbReference type="EMBL" id="CP032152">
    <property type="protein sequence ID" value="AXY67617.1"/>
    <property type="molecule type" value="Genomic_DNA"/>
</dbReference>
<evidence type="ECO:0000259" key="1">
    <source>
        <dbReference type="Pfam" id="PF00535"/>
    </source>
</evidence>
<sequence length="296" mass="34422">MMNVSQTPVISVILPVFNSGQYIEQSIKSILDQSFNNFELIIIDDGSSDNSFEILSKYAKLDERIHLIRRDNQGLIYTLNQAIEIAKGQYIARMDADDLALPKRLEYQLAFLEDNQLHLCGSSVQLMGAATGYWYYPHSHAGCEVELLFGVPFAHPSVMGHSSVFKELRYSSEWPLVEDYDLWQRAWAAGVKMGNVREVLLQYRVHRKQTSSLYRQQQAKNSQQIRSRHWQQLLSAKLGISPPEAQEAEKDLWKTFQRLRELKQCYKGTEAEKILHHSFLRLFSHRFHSWVLERMS</sequence>
<dbReference type="InterPro" id="IPR029044">
    <property type="entry name" value="Nucleotide-diphossugar_trans"/>
</dbReference>
<reference evidence="3" key="1">
    <citation type="submission" date="2018-09" db="EMBL/GenBank/DDBJ databases">
        <title>Complete genome sequence of thermophilic cyanobacteria strain Thermosynechococcus elongatus PKUAC-SCTE542.</title>
        <authorList>
            <person name="Liang Y."/>
            <person name="Tang J."/>
            <person name="Daroch M."/>
        </authorList>
    </citation>
    <scope>NUCLEOTIDE SEQUENCE [LARGE SCALE GENOMIC DNA]</scope>
    <source>
        <strain evidence="3">E542</strain>
    </source>
</reference>
<name>A0A3B7MAH5_9CYAN</name>
<dbReference type="PANTHER" id="PTHR22916">
    <property type="entry name" value="GLYCOSYLTRANSFERASE"/>
    <property type="match status" value="1"/>
</dbReference>
<protein>
    <submittedName>
        <fullName evidence="2">Glycosyltransferase family 2 protein</fullName>
    </submittedName>
</protein>
<dbReference type="GO" id="GO:0016758">
    <property type="term" value="F:hexosyltransferase activity"/>
    <property type="evidence" value="ECO:0007669"/>
    <property type="project" value="UniProtKB-ARBA"/>
</dbReference>
<accession>A0A3B7MAH5</accession>
<feature type="domain" description="Glycosyltransferase 2-like" evidence="1">
    <location>
        <begin position="11"/>
        <end position="136"/>
    </location>
</feature>
<proteinExistence type="predicted"/>
<dbReference type="InterPro" id="IPR001173">
    <property type="entry name" value="Glyco_trans_2-like"/>
</dbReference>
<organism evidence="2 3">
    <name type="scientific">Thermosynechococcus sichuanensis E542</name>
    <dbReference type="NCBI Taxonomy" id="2016101"/>
    <lineage>
        <taxon>Bacteria</taxon>
        <taxon>Bacillati</taxon>
        <taxon>Cyanobacteriota</taxon>
        <taxon>Cyanophyceae</taxon>
        <taxon>Acaryochloridales</taxon>
        <taxon>Thermosynechococcaceae</taxon>
        <taxon>Thermosynechococcus</taxon>
        <taxon>Thermosynechococcus sichuanensis</taxon>
    </lineage>
</organism>
<dbReference type="Gene3D" id="3.90.550.10">
    <property type="entry name" value="Spore Coat Polysaccharide Biosynthesis Protein SpsA, Chain A"/>
    <property type="match status" value="1"/>
</dbReference>